<evidence type="ECO:0000313" key="5">
    <source>
        <dbReference type="EMBL" id="KAJ5469353.1"/>
    </source>
</evidence>
<gene>
    <name evidence="5" type="ORF">N7539_008971</name>
</gene>
<evidence type="ECO:0000313" key="6">
    <source>
        <dbReference type="Proteomes" id="UP001148312"/>
    </source>
</evidence>
<dbReference type="RefSeq" id="XP_056785943.1">
    <property type="nucleotide sequence ID" value="XM_056938566.1"/>
</dbReference>
<dbReference type="AlphaFoldDB" id="A0A9W9WLI0"/>
<comment type="caution">
    <text evidence="5">The sequence shown here is derived from an EMBL/GenBank/DDBJ whole genome shotgun (WGS) entry which is preliminary data.</text>
</comment>
<dbReference type="GeneID" id="81628816"/>
<evidence type="ECO:0000256" key="1">
    <source>
        <dbReference type="ARBA" id="ARBA00006336"/>
    </source>
</evidence>
<reference evidence="5" key="1">
    <citation type="submission" date="2022-12" db="EMBL/GenBank/DDBJ databases">
        <authorList>
            <person name="Petersen C."/>
        </authorList>
    </citation>
    <scope>NUCLEOTIDE SEQUENCE</scope>
    <source>
        <strain evidence="5">IBT 30728</strain>
    </source>
</reference>
<dbReference type="Pfam" id="PF00857">
    <property type="entry name" value="Isochorismatase"/>
    <property type="match status" value="1"/>
</dbReference>
<dbReference type="SUPFAM" id="SSF52499">
    <property type="entry name" value="Isochorismatase-like hydrolases"/>
    <property type="match status" value="1"/>
</dbReference>
<comment type="similarity">
    <text evidence="1">Belongs to the isochorismatase family.</text>
</comment>
<sequence length="321" mass="35142">MSVSQVIGNPTDNYWLYDPASDTFDLSRGSKSDSLITLETTTQKTWLDPASTVLLLIDLQNFFLHPAVRPRKTDMPSPAEAATEALLRVGIPAARRHGIRIIWLCWGLTEQDLSQMPPAIFRTFGCFQDGRPAVGHATDPSKSKTPTPSLPDMRRVKDPALYKGLGTELGPVALSDQETVPGGAVLMRGSWNATLFDPFHQEYERSQDRSTSTATDLRLKPDVLFHKNRMSGLWGAGSELETFLQREGITTLLFGGVNTDQCVGSTLTDAFSKGYDCILLRDGVGTGTPYGASTVWEYNSMNCWGFVTTCDALADASVEAH</sequence>
<accession>A0A9W9WLI0</accession>
<dbReference type="InterPro" id="IPR050272">
    <property type="entry name" value="Isochorismatase-like_hydrls"/>
</dbReference>
<dbReference type="GO" id="GO:0016787">
    <property type="term" value="F:hydrolase activity"/>
    <property type="evidence" value="ECO:0007669"/>
    <property type="project" value="UniProtKB-KW"/>
</dbReference>
<dbReference type="EMBL" id="JAPWDQ010000015">
    <property type="protein sequence ID" value="KAJ5469353.1"/>
    <property type="molecule type" value="Genomic_DNA"/>
</dbReference>
<evidence type="ECO:0000259" key="4">
    <source>
        <dbReference type="Pfam" id="PF00857"/>
    </source>
</evidence>
<dbReference type="Proteomes" id="UP001148312">
    <property type="component" value="Unassembled WGS sequence"/>
</dbReference>
<protein>
    <recommendedName>
        <fullName evidence="4">Isochorismatase-like domain-containing protein</fullName>
    </recommendedName>
</protein>
<name>A0A9W9WLI0_9EURO</name>
<evidence type="ECO:0000256" key="3">
    <source>
        <dbReference type="SAM" id="MobiDB-lite"/>
    </source>
</evidence>
<feature type="region of interest" description="Disordered" evidence="3">
    <location>
        <begin position="132"/>
        <end position="154"/>
    </location>
</feature>
<dbReference type="InterPro" id="IPR036380">
    <property type="entry name" value="Isochorismatase-like_sf"/>
</dbReference>
<dbReference type="Gene3D" id="3.40.50.850">
    <property type="entry name" value="Isochorismatase-like"/>
    <property type="match status" value="1"/>
</dbReference>
<dbReference type="PANTHER" id="PTHR43540:SF9">
    <property type="entry name" value="FAMILY HYDROLASE, PUTATIVE (AFU_ORTHOLOGUE AFUA_2G08700)-RELATED"/>
    <property type="match status" value="1"/>
</dbReference>
<organism evidence="5 6">
    <name type="scientific">Penicillium diatomitis</name>
    <dbReference type="NCBI Taxonomy" id="2819901"/>
    <lineage>
        <taxon>Eukaryota</taxon>
        <taxon>Fungi</taxon>
        <taxon>Dikarya</taxon>
        <taxon>Ascomycota</taxon>
        <taxon>Pezizomycotina</taxon>
        <taxon>Eurotiomycetes</taxon>
        <taxon>Eurotiomycetidae</taxon>
        <taxon>Eurotiales</taxon>
        <taxon>Aspergillaceae</taxon>
        <taxon>Penicillium</taxon>
    </lineage>
</organism>
<evidence type="ECO:0000256" key="2">
    <source>
        <dbReference type="ARBA" id="ARBA00022801"/>
    </source>
</evidence>
<keyword evidence="2" id="KW-0378">Hydrolase</keyword>
<reference evidence="5" key="2">
    <citation type="journal article" date="2023" name="IMA Fungus">
        <title>Comparative genomic study of the Penicillium genus elucidates a diverse pangenome and 15 lateral gene transfer events.</title>
        <authorList>
            <person name="Petersen C."/>
            <person name="Sorensen T."/>
            <person name="Nielsen M.R."/>
            <person name="Sondergaard T.E."/>
            <person name="Sorensen J.L."/>
            <person name="Fitzpatrick D.A."/>
            <person name="Frisvad J.C."/>
            <person name="Nielsen K.L."/>
        </authorList>
    </citation>
    <scope>NUCLEOTIDE SEQUENCE</scope>
    <source>
        <strain evidence="5">IBT 30728</strain>
    </source>
</reference>
<keyword evidence="6" id="KW-1185">Reference proteome</keyword>
<dbReference type="PANTHER" id="PTHR43540">
    <property type="entry name" value="PEROXYUREIDOACRYLATE/UREIDOACRYLATE AMIDOHYDROLASE-RELATED"/>
    <property type="match status" value="1"/>
</dbReference>
<proteinExistence type="inferred from homology"/>
<dbReference type="InterPro" id="IPR000868">
    <property type="entry name" value="Isochorismatase-like_dom"/>
</dbReference>
<feature type="domain" description="Isochorismatase-like" evidence="4">
    <location>
        <begin position="214"/>
        <end position="298"/>
    </location>
</feature>